<dbReference type="PANTHER" id="PTHR16529">
    <property type="entry name" value="CD177 ANTIGEN"/>
    <property type="match status" value="1"/>
</dbReference>
<evidence type="ECO:0000256" key="2">
    <source>
        <dbReference type="ARBA" id="ARBA00022475"/>
    </source>
</evidence>
<dbReference type="EMBL" id="BAAFST010000007">
    <property type="protein sequence ID" value="GAB1291717.1"/>
    <property type="molecule type" value="Genomic_DNA"/>
</dbReference>
<keyword evidence="2" id="KW-1003">Cell membrane</keyword>
<evidence type="ECO:0000256" key="1">
    <source>
        <dbReference type="ARBA" id="ARBA00004236"/>
    </source>
</evidence>
<dbReference type="InterPro" id="IPR051899">
    <property type="entry name" value="Fert-Immune_med_protein"/>
</dbReference>
<feature type="compositionally biased region" description="Polar residues" evidence="6">
    <location>
        <begin position="15"/>
        <end position="25"/>
    </location>
</feature>
<dbReference type="Pfam" id="PF00021">
    <property type="entry name" value="UPAR_LY6"/>
    <property type="match status" value="2"/>
</dbReference>
<dbReference type="CDD" id="cd23621">
    <property type="entry name" value="TFP_LU_ECD_LYPD4_rpt1"/>
    <property type="match status" value="1"/>
</dbReference>
<evidence type="ECO:0000259" key="7">
    <source>
        <dbReference type="Pfam" id="PF00021"/>
    </source>
</evidence>
<keyword evidence="4" id="KW-0472">Membrane</keyword>
<evidence type="ECO:0000256" key="4">
    <source>
        <dbReference type="ARBA" id="ARBA00023136"/>
    </source>
</evidence>
<dbReference type="Proteomes" id="UP001623349">
    <property type="component" value="Unassembled WGS sequence"/>
</dbReference>
<name>A0ABQ0EXE1_APOSI</name>
<evidence type="ECO:0000313" key="8">
    <source>
        <dbReference type="EMBL" id="GAB1291717.1"/>
    </source>
</evidence>
<evidence type="ECO:0000256" key="5">
    <source>
        <dbReference type="ARBA" id="ARBA00023180"/>
    </source>
</evidence>
<comment type="subcellular location">
    <subcellularLocation>
        <location evidence="1">Cell membrane</location>
    </subcellularLocation>
</comment>
<dbReference type="SUPFAM" id="SSF57302">
    <property type="entry name" value="Snake toxin-like"/>
    <property type="match status" value="1"/>
</dbReference>
<feature type="region of interest" description="Disordered" evidence="6">
    <location>
        <begin position="1"/>
        <end position="25"/>
    </location>
</feature>
<evidence type="ECO:0000313" key="9">
    <source>
        <dbReference type="Proteomes" id="UP001623349"/>
    </source>
</evidence>
<accession>A0ABQ0EXE1</accession>
<keyword evidence="9" id="KW-1185">Reference proteome</keyword>
<evidence type="ECO:0000256" key="3">
    <source>
        <dbReference type="ARBA" id="ARBA00022729"/>
    </source>
</evidence>
<keyword evidence="3" id="KW-0732">Signal</keyword>
<evidence type="ECO:0000256" key="6">
    <source>
        <dbReference type="SAM" id="MobiDB-lite"/>
    </source>
</evidence>
<comment type="caution">
    <text evidence="8">The sequence shown here is derived from an EMBL/GenBank/DDBJ whole genome shotgun (WGS) entry which is preliminary data.</text>
</comment>
<organism evidence="8 9">
    <name type="scientific">Apodemus speciosus</name>
    <name type="common">Large Japanese field mouse</name>
    <dbReference type="NCBI Taxonomy" id="105296"/>
    <lineage>
        <taxon>Eukaryota</taxon>
        <taxon>Metazoa</taxon>
        <taxon>Chordata</taxon>
        <taxon>Craniata</taxon>
        <taxon>Vertebrata</taxon>
        <taxon>Euteleostomi</taxon>
        <taxon>Mammalia</taxon>
        <taxon>Eutheria</taxon>
        <taxon>Euarchontoglires</taxon>
        <taxon>Glires</taxon>
        <taxon>Rodentia</taxon>
        <taxon>Myomorpha</taxon>
        <taxon>Muroidea</taxon>
        <taxon>Muridae</taxon>
        <taxon>Murinae</taxon>
        <taxon>Apodemus</taxon>
    </lineage>
</organism>
<proteinExistence type="predicted"/>
<dbReference type="InterPro" id="IPR045860">
    <property type="entry name" value="Snake_toxin-like_sf"/>
</dbReference>
<sequence>MQRMCPGAGKVHSDPQGSGQRSQGLTGAELEIPSEIGSRVTRHIQDPDTEPWSTEALLCYEATASAFRAVSLNNWKWLLMRSMVCNQREGCEETVVFIETGTNKGVVSFKGCSSAFSYPPQISYLVSPPGVSIASYSRVCRSYLCNNLTNLEPFVRLKASQPMSTLPSAKSCPTCVGKHDQECLPSFVTSENCPFAASLCYSSTLQFQAGNLNTTFLIMGCARESHKLLADFQHIGSIRVSEVINVLDRSQAVSAGHCSRRPSWSALLCLLSIFKPSPS</sequence>
<dbReference type="CDD" id="cd23635">
    <property type="entry name" value="TFP_LU_ECD_LYPD4_rpt2"/>
    <property type="match status" value="1"/>
</dbReference>
<keyword evidence="5" id="KW-0325">Glycoprotein</keyword>
<gene>
    <name evidence="8" type="ORF">APTSU1_000694700</name>
</gene>
<feature type="domain" description="UPAR/Ly6" evidence="7">
    <location>
        <begin position="170"/>
        <end position="250"/>
    </location>
</feature>
<dbReference type="InterPro" id="IPR016054">
    <property type="entry name" value="LY6_UPA_recep-like"/>
</dbReference>
<protein>
    <submittedName>
        <fullName evidence="8">Ly6/PLAUR domain-containing protein 4</fullName>
    </submittedName>
</protein>
<reference evidence="8 9" key="1">
    <citation type="submission" date="2024-08" db="EMBL/GenBank/DDBJ databases">
        <title>The draft genome of Apodemus speciosus.</title>
        <authorList>
            <person name="Nabeshima K."/>
            <person name="Suzuki S."/>
            <person name="Onuma M."/>
        </authorList>
    </citation>
    <scope>NUCLEOTIDE SEQUENCE [LARGE SCALE GENOMIC DNA]</scope>
    <source>
        <strain evidence="8">IB14-021</strain>
    </source>
</reference>
<dbReference type="PANTHER" id="PTHR16529:SF6">
    <property type="entry name" value="LY6_PLAUR DOMAIN-CONTAINING PROTEIN 4"/>
    <property type="match status" value="1"/>
</dbReference>
<feature type="domain" description="UPAR/Ly6" evidence="7">
    <location>
        <begin position="84"/>
        <end position="147"/>
    </location>
</feature>